<dbReference type="Gene3D" id="3.40.710.10">
    <property type="entry name" value="DD-peptidase/beta-lactamase superfamily"/>
    <property type="match status" value="1"/>
</dbReference>
<evidence type="ECO:0000313" key="2">
    <source>
        <dbReference type="EMBL" id="MBM7813181.1"/>
    </source>
</evidence>
<dbReference type="SUPFAM" id="SSF56601">
    <property type="entry name" value="beta-lactamase/transpeptidase-like"/>
    <property type="match status" value="1"/>
</dbReference>
<dbReference type="Proteomes" id="UP001195724">
    <property type="component" value="Unassembled WGS sequence"/>
</dbReference>
<gene>
    <name evidence="2" type="ORF">JOE68_004046</name>
</gene>
<keyword evidence="3" id="KW-1185">Reference proteome</keyword>
<dbReference type="PANTHER" id="PTHR35333:SF3">
    <property type="entry name" value="BETA-LACTAMASE-TYPE TRANSPEPTIDASE FOLD CONTAINING PROTEIN"/>
    <property type="match status" value="1"/>
</dbReference>
<reference evidence="2 3" key="1">
    <citation type="submission" date="2021-01" db="EMBL/GenBank/DDBJ databases">
        <title>Sequencing the genomes of 1000 actinobacteria strains.</title>
        <authorList>
            <person name="Klenk H.-P."/>
        </authorList>
    </citation>
    <scope>NUCLEOTIDE SEQUENCE [LARGE SCALE GENOMIC DNA]</scope>
    <source>
        <strain evidence="2 3">DSM 44581</strain>
    </source>
</reference>
<organism evidence="2 3">
    <name type="scientific">Saccharothrix algeriensis</name>
    <dbReference type="NCBI Taxonomy" id="173560"/>
    <lineage>
        <taxon>Bacteria</taxon>
        <taxon>Bacillati</taxon>
        <taxon>Actinomycetota</taxon>
        <taxon>Actinomycetes</taxon>
        <taxon>Pseudonocardiales</taxon>
        <taxon>Pseudonocardiaceae</taxon>
        <taxon>Saccharothrix</taxon>
    </lineage>
</organism>
<dbReference type="RefSeq" id="WP_204843840.1">
    <property type="nucleotide sequence ID" value="NZ_JAFBCL010000001.1"/>
</dbReference>
<dbReference type="EMBL" id="JAFBCL010000001">
    <property type="protein sequence ID" value="MBM7813181.1"/>
    <property type="molecule type" value="Genomic_DNA"/>
</dbReference>
<accession>A0ABS2SAA3</accession>
<proteinExistence type="predicted"/>
<feature type="compositionally biased region" description="Pro residues" evidence="1">
    <location>
        <begin position="63"/>
        <end position="73"/>
    </location>
</feature>
<dbReference type="PANTHER" id="PTHR35333">
    <property type="entry name" value="BETA-LACTAMASE"/>
    <property type="match status" value="1"/>
</dbReference>
<evidence type="ECO:0000256" key="1">
    <source>
        <dbReference type="SAM" id="MobiDB-lite"/>
    </source>
</evidence>
<feature type="region of interest" description="Disordered" evidence="1">
    <location>
        <begin position="44"/>
        <end position="74"/>
    </location>
</feature>
<name>A0ABS2SAA3_9PSEU</name>
<sequence length="293" mass="30733">MSVGAVAAMAVTAATTVGRADRQQPPAAAATIVTAASVAVTPTTEVELKAAPDAQEPTASAPPDEPLSEPGPPVAVDLADVAPGVRRGIAVFDRRTGREVFAEDPDQPFPAASVIKLLIALDALERGTASPKAVAEMLSTSNDDIANRLWRLSIPRDWSRRIGLTGLVPAPDPNKWGDTLMTAHDVIAIYHHVLDSPHADVVVRALEAATPFGADGIDQTFGIPDAAGEHRWAVKQGWACCYNGLRALNTTGVVDNRYVVAVLTKQPRAAGYDEAGKGVTLLVSALTPLFTEE</sequence>
<comment type="caution">
    <text evidence="2">The sequence shown here is derived from an EMBL/GenBank/DDBJ whole genome shotgun (WGS) entry which is preliminary data.</text>
</comment>
<protein>
    <submittedName>
        <fullName evidence="2">Uncharacterized protein</fullName>
    </submittedName>
</protein>
<evidence type="ECO:0000313" key="3">
    <source>
        <dbReference type="Proteomes" id="UP001195724"/>
    </source>
</evidence>
<dbReference type="InterPro" id="IPR000871">
    <property type="entry name" value="Beta-lactam_class-A"/>
</dbReference>
<dbReference type="InterPro" id="IPR012338">
    <property type="entry name" value="Beta-lactam/transpept-like"/>
</dbReference>